<evidence type="ECO:0000313" key="3">
    <source>
        <dbReference type="EMBL" id="CAP22476.2"/>
    </source>
</evidence>
<feature type="domain" description="Receptor L-domain" evidence="2">
    <location>
        <begin position="705"/>
        <end position="774"/>
    </location>
</feature>
<dbReference type="eggNOG" id="ENOG502RT5B">
    <property type="taxonomic scope" value="Eukaryota"/>
</dbReference>
<dbReference type="PANTHER" id="PTHR21662">
    <property type="entry name" value="RECEPTOR PROTEIN-TYROSINE KINASE"/>
    <property type="match status" value="1"/>
</dbReference>
<dbReference type="InParanoid" id="A8WPR9"/>
<evidence type="ECO:0000313" key="4">
    <source>
        <dbReference type="Proteomes" id="UP000008549"/>
    </source>
</evidence>
<dbReference type="CTD" id="8577944"/>
<dbReference type="InterPro" id="IPR053079">
    <property type="entry name" value="SPS2_domain"/>
</dbReference>
<dbReference type="Pfam" id="PF01030">
    <property type="entry name" value="Recep_L_domain"/>
    <property type="match status" value="5"/>
</dbReference>
<dbReference type="KEGG" id="cbr:CBG_01178"/>
<dbReference type="GeneID" id="8577944"/>
<dbReference type="PANTHER" id="PTHR21662:SF7">
    <property type="entry name" value="RECEPTOR L-DOMAIN DOMAIN-CONTAINING PROTEIN"/>
    <property type="match status" value="1"/>
</dbReference>
<feature type="signal peptide" evidence="1">
    <location>
        <begin position="1"/>
        <end position="21"/>
    </location>
</feature>
<proteinExistence type="predicted"/>
<dbReference type="STRING" id="6238.A8WPR9"/>
<protein>
    <submittedName>
        <fullName evidence="3">Protein CBG01178</fullName>
    </submittedName>
</protein>
<dbReference type="SUPFAM" id="SSF52058">
    <property type="entry name" value="L domain-like"/>
    <property type="match status" value="5"/>
</dbReference>
<gene>
    <name evidence="3 5" type="ORF">CBG01178</name>
    <name evidence="3" type="ORF">CBG_01178</name>
</gene>
<sequence length="892" mass="101660">MRPKLISISIVFSFLVPIVQSQQEQACDLNCHFEESYLSSETLKKWPKTCKIVCGNLIINEKSDLTDYEWTVNFWKLEELKGFLRVQNSSLTSLNFLENLRRSQCEGGEFGEFVVADNPNLTDIERLRLFRNSDGCTWRIVRNPRLDTTSYEFLIWINLENYGNLKDYGAGCSNVRITSESLPYYSNCTSINDGYEGKAVKISKISSSMNLTGFLKLRKIAGGIEVSNTDLEDLSFMKNLKVLDVSGGIMGGATIELQNSPNLKRLGWDSITILPTTLSLNFTNNHPEFCLTMEEAQKFAKVGPYFPNDDKILLCPNLTRADGQKVCKFDGFGNFETGCRQVVGDVIVDEDNEKDVWMLENVTHIYGSLIIRDTRELVNLNFLSSLRSVMRLTKDEDQIIRILSNKKLEKVIFPKMKTKPFPFGDDNFIDIDGNSLEIFKVQKECMLIRAMTKAKVKYNGKSCNEFVISNNSELAQYKTLSELYSEVECVWHISNNPKMNLNNFCTDTFSEMYKANLKYYGNMGGCECVNVYITPESLPYYTNCTHITGGDQGVLKIANLTDSLNLSGLLSLKKVEGNIEIFENQVSNLSFLSNLENVSKDYLSIYNLTHIHNNPDLKRLGWDSIKFQDYQKFDAFQKMVSKFDIYTVSIHDNHPDFCLTTRELQTFAENDVYVYNLEAKLCADLERKDGEKICNFVDLTSLDLKCQHLIGEVNINNENEDYSWKLENITNIYGSIVVQYTEKLTDLNFLRNLRAVASLNFGNILREIVISEKKEFPDGPPSIQINHNRMLQTVTLPNMKVPPFPKFKSGVIEINGNSMEIFKYLKDCLLFQTQTKSSVKYNGKSCKKLPVAPGKQPVKDTDYEDEYEVEPSGNLSYSASLIISLLMILVAL</sequence>
<feature type="chain" id="PRO_5002728892" evidence="1">
    <location>
        <begin position="22"/>
        <end position="892"/>
    </location>
</feature>
<evidence type="ECO:0000313" key="5">
    <source>
        <dbReference type="WormBase" id="CBG01178"/>
    </source>
</evidence>
<accession>A8WPR9</accession>
<dbReference type="Proteomes" id="UP000008549">
    <property type="component" value="Unassembled WGS sequence"/>
</dbReference>
<feature type="domain" description="Receptor L-domain" evidence="2">
    <location>
        <begin position="50"/>
        <end position="152"/>
    </location>
</feature>
<dbReference type="InterPro" id="IPR036941">
    <property type="entry name" value="Rcpt_L-dom_sf"/>
</dbReference>
<feature type="domain" description="Receptor L-domain" evidence="2">
    <location>
        <begin position="338"/>
        <end position="417"/>
    </location>
</feature>
<dbReference type="Gene3D" id="3.80.20.20">
    <property type="entry name" value="Receptor L-domain"/>
    <property type="match status" value="5"/>
</dbReference>
<dbReference type="HOGENOM" id="CLU_358725_0_0_1"/>
<reference evidence="3 4" key="2">
    <citation type="journal article" date="2011" name="PLoS Genet.">
        <title>Caenorhabditis briggsae recombinant inbred line genotypes reveal inter-strain incompatibility and the evolution of recombination.</title>
        <authorList>
            <person name="Ross J.A."/>
            <person name="Koboldt D.C."/>
            <person name="Staisch J.E."/>
            <person name="Chamberlin H.M."/>
            <person name="Gupta B.P."/>
            <person name="Miller R.D."/>
            <person name="Baird S.E."/>
            <person name="Haag E.S."/>
        </authorList>
    </citation>
    <scope>NUCLEOTIDE SEQUENCE [LARGE SCALE GENOMIC DNA]</scope>
    <source>
        <strain evidence="3 4">AF16</strain>
    </source>
</reference>
<dbReference type="EMBL" id="HE601256">
    <property type="protein sequence ID" value="CAP22476.2"/>
    <property type="molecule type" value="Genomic_DNA"/>
</dbReference>
<dbReference type="RefSeq" id="XP_045091760.1">
    <property type="nucleotide sequence ID" value="XM_045236978.1"/>
</dbReference>
<feature type="domain" description="Receptor L-domain" evidence="2">
    <location>
        <begin position="187"/>
        <end position="299"/>
    </location>
</feature>
<name>A8WPR9_CAEBR</name>
<dbReference type="WormBase" id="CBG01178">
    <property type="protein sequence ID" value="CBP47299"/>
    <property type="gene ID" value="WBGene00024448"/>
</dbReference>
<dbReference type="AlphaFoldDB" id="A8WPR9"/>
<keyword evidence="1" id="KW-0732">Signal</keyword>
<keyword evidence="4" id="KW-1185">Reference proteome</keyword>
<organism evidence="3 4">
    <name type="scientific">Caenorhabditis briggsae</name>
    <dbReference type="NCBI Taxonomy" id="6238"/>
    <lineage>
        <taxon>Eukaryota</taxon>
        <taxon>Metazoa</taxon>
        <taxon>Ecdysozoa</taxon>
        <taxon>Nematoda</taxon>
        <taxon>Chromadorea</taxon>
        <taxon>Rhabditida</taxon>
        <taxon>Rhabditina</taxon>
        <taxon>Rhabditomorpha</taxon>
        <taxon>Rhabditoidea</taxon>
        <taxon>Rhabditidae</taxon>
        <taxon>Peloderinae</taxon>
        <taxon>Caenorhabditis</taxon>
    </lineage>
</organism>
<dbReference type="OMA" id="THIHNNP"/>
<reference evidence="3 4" key="1">
    <citation type="journal article" date="2003" name="PLoS Biol.">
        <title>The genome sequence of Caenorhabditis briggsae: a platform for comparative genomics.</title>
        <authorList>
            <person name="Stein L.D."/>
            <person name="Bao Z."/>
            <person name="Blasiar D."/>
            <person name="Blumenthal T."/>
            <person name="Brent M.R."/>
            <person name="Chen N."/>
            <person name="Chinwalla A."/>
            <person name="Clarke L."/>
            <person name="Clee C."/>
            <person name="Coghlan A."/>
            <person name="Coulson A."/>
            <person name="D'Eustachio P."/>
            <person name="Fitch D.H."/>
            <person name="Fulton L.A."/>
            <person name="Fulton R.E."/>
            <person name="Griffiths-Jones S."/>
            <person name="Harris T.W."/>
            <person name="Hillier L.W."/>
            <person name="Kamath R."/>
            <person name="Kuwabara P.E."/>
            <person name="Mardis E.R."/>
            <person name="Marra M.A."/>
            <person name="Miner T.L."/>
            <person name="Minx P."/>
            <person name="Mullikin J.C."/>
            <person name="Plumb R.W."/>
            <person name="Rogers J."/>
            <person name="Schein J.E."/>
            <person name="Sohrmann M."/>
            <person name="Spieth J."/>
            <person name="Stajich J.E."/>
            <person name="Wei C."/>
            <person name="Willey D."/>
            <person name="Wilson R.K."/>
            <person name="Durbin R."/>
            <person name="Waterston R.H."/>
        </authorList>
    </citation>
    <scope>NUCLEOTIDE SEQUENCE [LARGE SCALE GENOMIC DNA]</scope>
    <source>
        <strain evidence="3 4">AF16</strain>
    </source>
</reference>
<feature type="domain" description="Receptor L-domain" evidence="2">
    <location>
        <begin position="543"/>
        <end position="666"/>
    </location>
</feature>
<evidence type="ECO:0000256" key="1">
    <source>
        <dbReference type="SAM" id="SignalP"/>
    </source>
</evidence>
<evidence type="ECO:0000259" key="2">
    <source>
        <dbReference type="Pfam" id="PF01030"/>
    </source>
</evidence>
<dbReference type="InterPro" id="IPR000494">
    <property type="entry name" value="Rcpt_L-dom"/>
</dbReference>